<keyword evidence="1" id="KW-0472">Membrane</keyword>
<reference evidence="4" key="1">
    <citation type="submission" date="2016-06" db="EMBL/GenBank/DDBJ databases">
        <authorList>
            <person name="Sutton G."/>
            <person name="Brinkac L."/>
            <person name="Sanka R."/>
            <person name="Adams M."/>
            <person name="Lau E."/>
            <person name="Sam S."/>
            <person name="Sreng N."/>
            <person name="Him V."/>
            <person name="Kerleguer A."/>
            <person name="Cheng S."/>
        </authorList>
    </citation>
    <scope>NUCLEOTIDE SEQUENCE [LARGE SCALE GENOMIC DNA]</scope>
    <source>
        <strain evidence="4">E1876</strain>
    </source>
</reference>
<feature type="domain" description="PE-PPE" evidence="2">
    <location>
        <begin position="88"/>
        <end position="344"/>
    </location>
</feature>
<name>A0A1A2XP84_MYCSD</name>
<dbReference type="SUPFAM" id="SSF53474">
    <property type="entry name" value="alpha/beta-Hydrolases"/>
    <property type="match status" value="1"/>
</dbReference>
<evidence type="ECO:0000313" key="4">
    <source>
        <dbReference type="Proteomes" id="UP000093943"/>
    </source>
</evidence>
<dbReference type="RefSeq" id="WP_064921101.1">
    <property type="nucleotide sequence ID" value="NZ_LZJK01000053.1"/>
</dbReference>
<dbReference type="Gene3D" id="3.40.50.1820">
    <property type="entry name" value="alpha/beta hydrolase"/>
    <property type="match status" value="1"/>
</dbReference>
<dbReference type="AlphaFoldDB" id="A0A1A2XP84"/>
<accession>A0A1A2XP84</accession>
<keyword evidence="1" id="KW-0812">Transmembrane</keyword>
<feature type="transmembrane region" description="Helical" evidence="1">
    <location>
        <begin position="7"/>
        <end position="27"/>
    </location>
</feature>
<protein>
    <recommendedName>
        <fullName evidence="2">PE-PPE domain-containing protein</fullName>
    </recommendedName>
</protein>
<sequence>MKAAHRPYLMIGCALVGAGIVVVSPIAPPDLQSHAVRLTAGDPSADPSIGLVIGGSGVPIPGSQYVGAADQLYIDNPLHPIYPGTTYPGVLANGVFTPEGLYPLDGINVLRFNYPNDASGFPAQSTSVGQGLTILDDWIKANNAAGAATTVFGYSQSATIASLEMEKLQGEGLGNSPVQFLLIGDPSAPNGGILERFSGFETTSGQVHDLPLNLPSLGFSFDSSTPSDAFQTSIYSMEYDGFTDFPRYPLNFLADLNAFLGIRTLHGTYLNGGVDGSGPTAEDIANAHLLPGSQSLGTTGSLTDYYMIDTLGGQPITAPLVALLPKPLQDLLGPALTYLINLGYGDGDFGYSTAPANVATPFGLFPDVDPTTVFNDLVDRVEQGWTAFQADLANPAAMMAAFSPAVADAVTHAAATTLPSFSDIVDAFTSATSAINGALSGTSDIINALVTSVPSYDLSLLTTNLQNGDLLDAFGLPMAANTAIYTLAAGFEVQLITNTIAEINAAFAGLGF</sequence>
<keyword evidence="1" id="KW-1133">Transmembrane helix</keyword>
<dbReference type="EMBL" id="LZKG01000112">
    <property type="protein sequence ID" value="OBI27569.1"/>
    <property type="molecule type" value="Genomic_DNA"/>
</dbReference>
<dbReference type="Pfam" id="PF08237">
    <property type="entry name" value="PE-PPE"/>
    <property type="match status" value="1"/>
</dbReference>
<evidence type="ECO:0000256" key="1">
    <source>
        <dbReference type="SAM" id="Phobius"/>
    </source>
</evidence>
<evidence type="ECO:0000259" key="2">
    <source>
        <dbReference type="Pfam" id="PF08237"/>
    </source>
</evidence>
<proteinExistence type="predicted"/>
<dbReference type="Proteomes" id="UP000093943">
    <property type="component" value="Unassembled WGS sequence"/>
</dbReference>
<organism evidence="3 4">
    <name type="scientific">Mycolicibacter sinensis (strain JDM601)</name>
    <name type="common">Mycobacterium sinense</name>
    <dbReference type="NCBI Taxonomy" id="875328"/>
    <lineage>
        <taxon>Bacteria</taxon>
        <taxon>Bacillati</taxon>
        <taxon>Actinomycetota</taxon>
        <taxon>Actinomycetes</taxon>
        <taxon>Mycobacteriales</taxon>
        <taxon>Mycobacteriaceae</taxon>
        <taxon>Mycolicibacter</taxon>
    </lineage>
</organism>
<gene>
    <name evidence="3" type="ORF">A5710_05215</name>
</gene>
<comment type="caution">
    <text evidence="3">The sequence shown here is derived from an EMBL/GenBank/DDBJ whole genome shotgun (WGS) entry which is preliminary data.</text>
</comment>
<dbReference type="InterPro" id="IPR013228">
    <property type="entry name" value="PE-PPE_C"/>
</dbReference>
<dbReference type="OrthoDB" id="4568361at2"/>
<evidence type="ECO:0000313" key="3">
    <source>
        <dbReference type="EMBL" id="OBI27569.1"/>
    </source>
</evidence>
<dbReference type="InterPro" id="IPR029058">
    <property type="entry name" value="AB_hydrolase_fold"/>
</dbReference>